<keyword evidence="2" id="KW-1185">Reference proteome</keyword>
<gene>
    <name evidence="1" type="ORF">E3U43_008963</name>
</gene>
<comment type="caution">
    <text evidence="1">The sequence shown here is derived from an EMBL/GenBank/DDBJ whole genome shotgun (WGS) entry which is preliminary data.</text>
</comment>
<organism evidence="1 2">
    <name type="scientific">Larimichthys crocea</name>
    <name type="common">Large yellow croaker</name>
    <name type="synonym">Pseudosciaena crocea</name>
    <dbReference type="NCBI Taxonomy" id="215358"/>
    <lineage>
        <taxon>Eukaryota</taxon>
        <taxon>Metazoa</taxon>
        <taxon>Chordata</taxon>
        <taxon>Craniata</taxon>
        <taxon>Vertebrata</taxon>
        <taxon>Euteleostomi</taxon>
        <taxon>Actinopterygii</taxon>
        <taxon>Neopterygii</taxon>
        <taxon>Teleostei</taxon>
        <taxon>Neoteleostei</taxon>
        <taxon>Acanthomorphata</taxon>
        <taxon>Eupercaria</taxon>
        <taxon>Sciaenidae</taxon>
        <taxon>Larimichthys</taxon>
    </lineage>
</organism>
<evidence type="ECO:0000313" key="1">
    <source>
        <dbReference type="EMBL" id="TMS23657.1"/>
    </source>
</evidence>
<dbReference type="EMBL" id="CM011674">
    <property type="protein sequence ID" value="TMS23657.1"/>
    <property type="molecule type" value="Genomic_DNA"/>
</dbReference>
<proteinExistence type="predicted"/>
<accession>A0ACD3RWB4</accession>
<protein>
    <submittedName>
        <fullName evidence="1">Uncharacterized protein</fullName>
    </submittedName>
</protein>
<evidence type="ECO:0000313" key="2">
    <source>
        <dbReference type="Proteomes" id="UP000793456"/>
    </source>
</evidence>
<dbReference type="Proteomes" id="UP000793456">
    <property type="component" value="Chromosome I"/>
</dbReference>
<sequence>MMPMFLTVYLSNNDQHFSEVPITPETLCRDVVELCKEPGEADCYLAEMWRGSERVSR</sequence>
<reference evidence="1" key="1">
    <citation type="submission" date="2018-11" db="EMBL/GenBank/DDBJ databases">
        <title>The sequence and de novo assembly of Larimichthys crocea genome using PacBio and Hi-C technologies.</title>
        <authorList>
            <person name="Xu P."/>
            <person name="Chen B."/>
            <person name="Zhou Z."/>
            <person name="Ke Q."/>
            <person name="Wu Y."/>
            <person name="Bai H."/>
            <person name="Pu F."/>
        </authorList>
    </citation>
    <scope>NUCLEOTIDE SEQUENCE</scope>
    <source>
        <tissue evidence="1">Muscle</tissue>
    </source>
</reference>
<name>A0ACD3RWB4_LARCR</name>